<evidence type="ECO:0000313" key="3">
    <source>
        <dbReference type="Proteomes" id="UP001433268"/>
    </source>
</evidence>
<reference evidence="2 3" key="1">
    <citation type="submission" date="2023-01" db="EMBL/GenBank/DDBJ databases">
        <title>Analysis of 21 Apiospora genomes using comparative genomics revels a genus with tremendous synthesis potential of carbohydrate active enzymes and secondary metabolites.</title>
        <authorList>
            <person name="Sorensen T."/>
        </authorList>
    </citation>
    <scope>NUCLEOTIDE SEQUENCE [LARGE SCALE GENOMIC DNA]</scope>
    <source>
        <strain evidence="2 3">CBS 114990</strain>
    </source>
</reference>
<dbReference type="Gene3D" id="1.10.8.80">
    <property type="entry name" value="Magnesium chelatase subunit I, C-Terminal domain"/>
    <property type="match status" value="1"/>
</dbReference>
<feature type="region of interest" description="Disordered" evidence="1">
    <location>
        <begin position="239"/>
        <end position="268"/>
    </location>
</feature>
<dbReference type="RefSeq" id="XP_066663790.1">
    <property type="nucleotide sequence ID" value="XM_066818098.1"/>
</dbReference>
<feature type="compositionally biased region" description="Polar residues" evidence="1">
    <location>
        <begin position="98"/>
        <end position="116"/>
    </location>
</feature>
<feature type="compositionally biased region" description="Low complexity" evidence="1">
    <location>
        <begin position="82"/>
        <end position="93"/>
    </location>
</feature>
<dbReference type="PANTHER" id="PTHR11603:SF132">
    <property type="entry name" value="C2H2-TYPE DOMAIN-CONTAINING PROTEIN"/>
    <property type="match status" value="1"/>
</dbReference>
<comment type="caution">
    <text evidence="2">The sequence shown here is derived from an EMBL/GenBank/DDBJ whole genome shotgun (WGS) entry which is preliminary data.</text>
</comment>
<name>A0ABR1V757_9PEZI</name>
<accession>A0ABR1V757</accession>
<proteinExistence type="predicted"/>
<dbReference type="InterPro" id="IPR052041">
    <property type="entry name" value="Nucleic_acid_metab_PIN/TRAM"/>
</dbReference>
<feature type="compositionally biased region" description="Low complexity" evidence="1">
    <location>
        <begin position="248"/>
        <end position="260"/>
    </location>
</feature>
<evidence type="ECO:0008006" key="4">
    <source>
        <dbReference type="Google" id="ProtNLM"/>
    </source>
</evidence>
<keyword evidence="3" id="KW-1185">Reference proteome</keyword>
<gene>
    <name evidence="2" type="ORF">PG997_013784</name>
</gene>
<sequence>MADEELLQKIHGLGDLDLAALLCLMSREHCIISTEPESLDDLVEELQLVVAQTFNLKSAVVNCTAQTTLDDFAASILLPQSPTASANSRSSSPVLTRGNHQQGTNDSYFHNNNRSTRANHHHNNSNGGGGGLRALTPLPATSYSHNQHYQSGGSHTQPQIANVVLARNLDRAPKAVQIQALELLRTRRIFTRTSVQAVPKQFLFIAVLGADSAGQARVTEHLNDFFYIAHWHDPEDGFARLDDRDENNPNPDTGNNVNGDADSMRDYEGDIYHSSSESLSGESVVRRRSLRGSMSSAQYFAAPSSNPYEAAPAAAPAAAQPSLARAATIKSAKSRAQPHPIRTDLPPSYSSPFPNFTEGDIAALATASRQVHVDIEVLRYQMNIISHLRMHRAVAAGCGSGNGITPVATKYFDQLVKSLAALHGLDYVTPALVVLAAKKIYLHRIRIVPPDKERSMQWGSDLAAVEQLLEGIGPEDVVEDVIGLVASAL</sequence>
<evidence type="ECO:0000313" key="2">
    <source>
        <dbReference type="EMBL" id="KAK8067037.1"/>
    </source>
</evidence>
<dbReference type="GeneID" id="92051158"/>
<dbReference type="Proteomes" id="UP001433268">
    <property type="component" value="Unassembled WGS sequence"/>
</dbReference>
<dbReference type="PANTHER" id="PTHR11603">
    <property type="entry name" value="AAA FAMILY ATPASE"/>
    <property type="match status" value="1"/>
</dbReference>
<dbReference type="EMBL" id="JAQQWN010000009">
    <property type="protein sequence ID" value="KAK8067037.1"/>
    <property type="molecule type" value="Genomic_DNA"/>
</dbReference>
<evidence type="ECO:0000256" key="1">
    <source>
        <dbReference type="SAM" id="MobiDB-lite"/>
    </source>
</evidence>
<organism evidence="2 3">
    <name type="scientific">Apiospora hydei</name>
    <dbReference type="NCBI Taxonomy" id="1337664"/>
    <lineage>
        <taxon>Eukaryota</taxon>
        <taxon>Fungi</taxon>
        <taxon>Dikarya</taxon>
        <taxon>Ascomycota</taxon>
        <taxon>Pezizomycotina</taxon>
        <taxon>Sordariomycetes</taxon>
        <taxon>Xylariomycetidae</taxon>
        <taxon>Amphisphaeriales</taxon>
        <taxon>Apiosporaceae</taxon>
        <taxon>Apiospora</taxon>
    </lineage>
</organism>
<feature type="region of interest" description="Disordered" evidence="1">
    <location>
        <begin position="82"/>
        <end position="132"/>
    </location>
</feature>
<protein>
    <recommendedName>
        <fullName evidence="4">Magnesium chelatase</fullName>
    </recommendedName>
</protein>